<gene>
    <name evidence="1" type="ORF">TT172_LOCUS3064</name>
</gene>
<dbReference type="AlphaFoldDB" id="A0A446BDU4"/>
<evidence type="ECO:0000313" key="2">
    <source>
        <dbReference type="Proteomes" id="UP000289323"/>
    </source>
</evidence>
<sequence length="22" mass="2233">MSTTTIVATTMATSMEAIASIT</sequence>
<dbReference type="EMBL" id="OUUZ01000005">
    <property type="protein sequence ID" value="SPQ20645.1"/>
    <property type="molecule type" value="Genomic_DNA"/>
</dbReference>
<organism evidence="1 2">
    <name type="scientific">Thermothielavioides terrestris</name>
    <dbReference type="NCBI Taxonomy" id="2587410"/>
    <lineage>
        <taxon>Eukaryota</taxon>
        <taxon>Fungi</taxon>
        <taxon>Dikarya</taxon>
        <taxon>Ascomycota</taxon>
        <taxon>Pezizomycotina</taxon>
        <taxon>Sordariomycetes</taxon>
        <taxon>Sordariomycetidae</taxon>
        <taxon>Sordariales</taxon>
        <taxon>Chaetomiaceae</taxon>
        <taxon>Thermothielavioides</taxon>
    </lineage>
</organism>
<dbReference type="Proteomes" id="UP000289323">
    <property type="component" value="Unassembled WGS sequence"/>
</dbReference>
<proteinExistence type="predicted"/>
<name>A0A446BDU4_9PEZI</name>
<reference evidence="1 2" key="1">
    <citation type="submission" date="2018-04" db="EMBL/GenBank/DDBJ databases">
        <authorList>
            <person name="Huttner S."/>
            <person name="Dainat J."/>
        </authorList>
    </citation>
    <scope>NUCLEOTIDE SEQUENCE [LARGE SCALE GENOMIC DNA]</scope>
</reference>
<protein>
    <submittedName>
        <fullName evidence="1">C4c6c1ff-eb33-4e17-b5f7-31896ebfa42a</fullName>
    </submittedName>
</protein>
<evidence type="ECO:0000313" key="1">
    <source>
        <dbReference type="EMBL" id="SPQ20645.1"/>
    </source>
</evidence>
<accession>A0A446BDU4</accession>